<keyword evidence="6" id="KW-1185">Reference proteome</keyword>
<keyword evidence="1" id="KW-0378">Hydrolase</keyword>
<evidence type="ECO:0000256" key="1">
    <source>
        <dbReference type="ARBA" id="ARBA00022801"/>
    </source>
</evidence>
<keyword evidence="2" id="KW-0843">Virulence</keyword>
<feature type="signal peptide" evidence="4">
    <location>
        <begin position="1"/>
        <end position="25"/>
    </location>
</feature>
<evidence type="ECO:0000256" key="2">
    <source>
        <dbReference type="ARBA" id="ARBA00023026"/>
    </source>
</evidence>
<protein>
    <submittedName>
        <fullName evidence="5">Alkaline phosphatase family protein</fullName>
    </submittedName>
</protein>
<dbReference type="Proteomes" id="UP001596957">
    <property type="component" value="Unassembled WGS sequence"/>
</dbReference>
<keyword evidence="3" id="KW-0472">Membrane</keyword>
<keyword evidence="4" id="KW-0732">Signal</keyword>
<dbReference type="EMBL" id="JBHTEC010000007">
    <property type="protein sequence ID" value="MFD0288163.1"/>
    <property type="molecule type" value="Genomic_DNA"/>
</dbReference>
<evidence type="ECO:0000256" key="3">
    <source>
        <dbReference type="SAM" id="Phobius"/>
    </source>
</evidence>
<accession>A0ABW2VUN5</accession>
<organism evidence="5 6">
    <name type="scientific">Streptomyces lutosisoli</name>
    <dbReference type="NCBI Taxonomy" id="2665721"/>
    <lineage>
        <taxon>Bacteria</taxon>
        <taxon>Bacillati</taxon>
        <taxon>Actinomycetota</taxon>
        <taxon>Actinomycetes</taxon>
        <taxon>Kitasatosporales</taxon>
        <taxon>Streptomycetaceae</taxon>
        <taxon>Streptomyces</taxon>
    </lineage>
</organism>
<dbReference type="Pfam" id="PF04185">
    <property type="entry name" value="Phosphoesterase"/>
    <property type="match status" value="1"/>
</dbReference>
<dbReference type="InterPro" id="IPR007312">
    <property type="entry name" value="Phosphoesterase"/>
</dbReference>
<keyword evidence="3" id="KW-1133">Transmembrane helix</keyword>
<dbReference type="Gene3D" id="3.40.720.10">
    <property type="entry name" value="Alkaline Phosphatase, subunit A"/>
    <property type="match status" value="2"/>
</dbReference>
<comment type="caution">
    <text evidence="5">The sequence shown here is derived from an EMBL/GenBank/DDBJ whole genome shotgun (WGS) entry which is preliminary data.</text>
</comment>
<evidence type="ECO:0000313" key="6">
    <source>
        <dbReference type="Proteomes" id="UP001596957"/>
    </source>
</evidence>
<reference evidence="6" key="1">
    <citation type="journal article" date="2019" name="Int. J. Syst. Evol. Microbiol.">
        <title>The Global Catalogue of Microorganisms (GCM) 10K type strain sequencing project: providing services to taxonomists for standard genome sequencing and annotation.</title>
        <authorList>
            <consortium name="The Broad Institute Genomics Platform"/>
            <consortium name="The Broad Institute Genome Sequencing Center for Infectious Disease"/>
            <person name="Wu L."/>
            <person name="Ma J."/>
        </authorList>
    </citation>
    <scope>NUCLEOTIDE SEQUENCE [LARGE SCALE GENOMIC DNA]</scope>
    <source>
        <strain evidence="6">CGMCC 4.7198</strain>
    </source>
</reference>
<dbReference type="PANTHER" id="PTHR31956">
    <property type="entry name" value="NON-SPECIFIC PHOSPHOLIPASE C4-RELATED"/>
    <property type="match status" value="1"/>
</dbReference>
<evidence type="ECO:0000256" key="4">
    <source>
        <dbReference type="SAM" id="SignalP"/>
    </source>
</evidence>
<dbReference type="RefSeq" id="WP_381263962.1">
    <property type="nucleotide sequence ID" value="NZ_JBHTBI010000088.1"/>
</dbReference>
<feature type="transmembrane region" description="Helical" evidence="3">
    <location>
        <begin position="410"/>
        <end position="428"/>
    </location>
</feature>
<evidence type="ECO:0000313" key="5">
    <source>
        <dbReference type="EMBL" id="MFD0288163.1"/>
    </source>
</evidence>
<dbReference type="PANTHER" id="PTHR31956:SF1">
    <property type="entry name" value="NON-SPECIFIC PHOSPHOLIPASE C1"/>
    <property type="match status" value="1"/>
</dbReference>
<name>A0ABW2VUN5_9ACTN</name>
<gene>
    <name evidence="5" type="ORF">ACFQZP_42465</name>
</gene>
<feature type="chain" id="PRO_5046479164" evidence="4">
    <location>
        <begin position="26"/>
        <end position="435"/>
    </location>
</feature>
<dbReference type="InterPro" id="IPR017850">
    <property type="entry name" value="Alkaline_phosphatase_core_sf"/>
</dbReference>
<keyword evidence="3" id="KW-0812">Transmembrane</keyword>
<sequence>MIPRIRAVFAAMLLLLLTGSGTASASATGTGTGTASTPSTRTPIEHFVYLMQGDRTFDHYFGTYPGAEGLPAQARQAIDPKHPDDGLVAPYPLHDATPVSPGAGPRLVQQQYNGGRMDSFVAAFERQGRNGRVAMGHYDRRDLPFYWNAADRYELFDHYFASSLDGTRANRAQWVTGGPDLSGATLFDRLEEAGVSWKFYVQNYDPKKTYRTTSPTDPATQTVRVPLLDVPRFVDDPKLNSHIADLSEYYRDLERGTLPAVAYIASSGAGERSARSIPAGQRLVRELSSQLMVSQYWSSSALLWSYDGSGGWYDHVKPPAGRGLRVPALLVSPYTARGQVQHGQYEAASALRFVEENWGLRKLGGRTTEVRSLAVAFDFRSPPRQAELIPDNAREAALPVAHRPSPTPVYAVYGGASALVALLLWGAVRPKWRTS</sequence>
<proteinExistence type="predicted"/>